<keyword evidence="4" id="KW-1185">Reference proteome</keyword>
<dbReference type="RefSeq" id="WP_105040514.1">
    <property type="nucleotide sequence ID" value="NZ_PPSL01000005.1"/>
</dbReference>
<keyword evidence="1" id="KW-0732">Signal</keyword>
<evidence type="ECO:0000259" key="2">
    <source>
        <dbReference type="Pfam" id="PF12849"/>
    </source>
</evidence>
<proteinExistence type="predicted"/>
<dbReference type="PROSITE" id="PS51257">
    <property type="entry name" value="PROKAR_LIPOPROTEIN"/>
    <property type="match status" value="1"/>
</dbReference>
<gene>
    <name evidence="3" type="ORF">CJD36_017590</name>
</gene>
<comment type="caution">
    <text evidence="3">The sequence shown here is derived from an EMBL/GenBank/DDBJ whole genome shotgun (WGS) entry which is preliminary data.</text>
</comment>
<accession>A0A2S7SS45</accession>
<organism evidence="3 4">
    <name type="scientific">Flavipsychrobacter stenotrophus</name>
    <dbReference type="NCBI Taxonomy" id="2077091"/>
    <lineage>
        <taxon>Bacteria</taxon>
        <taxon>Pseudomonadati</taxon>
        <taxon>Bacteroidota</taxon>
        <taxon>Chitinophagia</taxon>
        <taxon>Chitinophagales</taxon>
        <taxon>Chitinophagaceae</taxon>
        <taxon>Flavipsychrobacter</taxon>
    </lineage>
</organism>
<dbReference type="SUPFAM" id="SSF53850">
    <property type="entry name" value="Periplasmic binding protein-like II"/>
    <property type="match status" value="1"/>
</dbReference>
<dbReference type="PANTHER" id="PTHR30570:SF1">
    <property type="entry name" value="PHOSPHATE-BINDING PROTEIN PSTS"/>
    <property type="match status" value="1"/>
</dbReference>
<dbReference type="Proteomes" id="UP000239872">
    <property type="component" value="Unassembled WGS sequence"/>
</dbReference>
<dbReference type="AlphaFoldDB" id="A0A2S7SS45"/>
<sequence>MRCWTIAILLVSFTILGLSCDDTPKHPDTLSTGAIDISADETYRAVIEEQSKVFDSSFPNAKVTIHYKPEAECFKDYFNNKARLILVTRELTADEKKIAEEKSFYPTSVALAKDAVALIVNNDNPDSIMDVPQIKHILMGDYIKKKYTVVFDDQSSSLVRYITDSLLQGQKLGTNVYATKGNKAVIDYVMKNPDAVGFAGLADVCDSSDPGNTGTFIKNVRVVSVFNDTLRQYLKPYLAYIGLKEYPFVRRLYYVSRESYPGLGTGFANFLMGGRGQLIFAYAHLYPLRMEVSIRDVEINHSEEKQSK</sequence>
<evidence type="ECO:0000256" key="1">
    <source>
        <dbReference type="ARBA" id="ARBA00022729"/>
    </source>
</evidence>
<dbReference type="PANTHER" id="PTHR30570">
    <property type="entry name" value="PERIPLASMIC PHOSPHATE BINDING COMPONENT OF PHOSPHATE ABC TRANSPORTER"/>
    <property type="match status" value="1"/>
</dbReference>
<reference evidence="3 4" key="1">
    <citation type="submission" date="2018-01" db="EMBL/GenBank/DDBJ databases">
        <title>A novel member of the phylum Bacteroidetes isolated from glacier ice.</title>
        <authorList>
            <person name="Liu Q."/>
            <person name="Xin Y.-H."/>
        </authorList>
    </citation>
    <scope>NUCLEOTIDE SEQUENCE [LARGE SCALE GENOMIC DNA]</scope>
    <source>
        <strain evidence="3 4">RB1R16</strain>
    </source>
</reference>
<feature type="domain" description="PBP" evidence="2">
    <location>
        <begin position="31"/>
        <end position="272"/>
    </location>
</feature>
<dbReference type="Pfam" id="PF12849">
    <property type="entry name" value="PBP_like_2"/>
    <property type="match status" value="1"/>
</dbReference>
<dbReference type="InterPro" id="IPR050811">
    <property type="entry name" value="Phosphate_ABC_transporter"/>
</dbReference>
<evidence type="ECO:0000313" key="4">
    <source>
        <dbReference type="Proteomes" id="UP000239872"/>
    </source>
</evidence>
<dbReference type="EMBL" id="PPSL01000005">
    <property type="protein sequence ID" value="PQJ09742.1"/>
    <property type="molecule type" value="Genomic_DNA"/>
</dbReference>
<dbReference type="InterPro" id="IPR024370">
    <property type="entry name" value="PBP_domain"/>
</dbReference>
<name>A0A2S7SS45_9BACT</name>
<protein>
    <recommendedName>
        <fullName evidence="2">PBP domain-containing protein</fullName>
    </recommendedName>
</protein>
<dbReference type="OrthoDB" id="1450880at2"/>
<dbReference type="Gene3D" id="3.40.190.10">
    <property type="entry name" value="Periplasmic binding protein-like II"/>
    <property type="match status" value="2"/>
</dbReference>
<evidence type="ECO:0000313" key="3">
    <source>
        <dbReference type="EMBL" id="PQJ09742.1"/>
    </source>
</evidence>